<evidence type="ECO:0000256" key="8">
    <source>
        <dbReference type="ARBA" id="ARBA00022989"/>
    </source>
</evidence>
<dbReference type="PANTHER" id="PTHR46722:SF1">
    <property type="entry name" value="MITOCHONDRIAL IMPORT RECEPTOR SUBUNIT TOM7 HOMOLOG"/>
    <property type="match status" value="1"/>
</dbReference>
<keyword evidence="10" id="KW-0472">Membrane</keyword>
<sequence length="88" mass="9877">MVFRLKPEAKQRLSTLLGLVRVTFQYSFIPGVLYLGFKKGADVGMPALNWQIFSGSQTNERLFSVNIIKATLKLVVVSSTDDFFTSRS</sequence>
<evidence type="ECO:0000256" key="9">
    <source>
        <dbReference type="ARBA" id="ARBA00023128"/>
    </source>
</evidence>
<dbReference type="OrthoDB" id="284357at2759"/>
<keyword evidence="13" id="KW-1185">Reference proteome</keyword>
<evidence type="ECO:0000256" key="11">
    <source>
        <dbReference type="ARBA" id="ARBA00032786"/>
    </source>
</evidence>
<protein>
    <recommendedName>
        <fullName evidence="3">Mitochondrial import receptor subunit TOM7 homolog</fullName>
    </recommendedName>
    <alternativeName>
        <fullName evidence="11">Translocase of outer membrane 7 kDa subunit homolog</fullName>
    </alternativeName>
</protein>
<evidence type="ECO:0000256" key="7">
    <source>
        <dbReference type="ARBA" id="ARBA00022927"/>
    </source>
</evidence>
<dbReference type="AlphaFoldDB" id="A0A443RXV7"/>
<evidence type="ECO:0000256" key="2">
    <source>
        <dbReference type="ARBA" id="ARBA00010917"/>
    </source>
</evidence>
<gene>
    <name evidence="12" type="ORF">B4U80_01601</name>
</gene>
<evidence type="ECO:0000256" key="3">
    <source>
        <dbReference type="ARBA" id="ARBA00014537"/>
    </source>
</evidence>
<evidence type="ECO:0000256" key="5">
    <source>
        <dbReference type="ARBA" id="ARBA00022692"/>
    </source>
</evidence>
<dbReference type="PANTHER" id="PTHR46722">
    <property type="entry name" value="MITOCHONDRIAL IMPORT RECEPTOR SUBUNIT TOM7 HOMOLOG"/>
    <property type="match status" value="1"/>
</dbReference>
<name>A0A443RXV7_9ACAR</name>
<dbReference type="GO" id="GO:1903955">
    <property type="term" value="P:positive regulation of protein targeting to mitochondrion"/>
    <property type="evidence" value="ECO:0007669"/>
    <property type="project" value="TreeGrafter"/>
</dbReference>
<comment type="similarity">
    <text evidence="2">Belongs to the Tom7 family.</text>
</comment>
<dbReference type="Pfam" id="PF08038">
    <property type="entry name" value="Tom7"/>
    <property type="match status" value="1"/>
</dbReference>
<keyword evidence="4" id="KW-0813">Transport</keyword>
<dbReference type="InterPro" id="IPR012621">
    <property type="entry name" value="Tom7"/>
</dbReference>
<organism evidence="12 13">
    <name type="scientific">Leptotrombidium deliense</name>
    <dbReference type="NCBI Taxonomy" id="299467"/>
    <lineage>
        <taxon>Eukaryota</taxon>
        <taxon>Metazoa</taxon>
        <taxon>Ecdysozoa</taxon>
        <taxon>Arthropoda</taxon>
        <taxon>Chelicerata</taxon>
        <taxon>Arachnida</taxon>
        <taxon>Acari</taxon>
        <taxon>Acariformes</taxon>
        <taxon>Trombidiformes</taxon>
        <taxon>Prostigmata</taxon>
        <taxon>Anystina</taxon>
        <taxon>Parasitengona</taxon>
        <taxon>Trombiculoidea</taxon>
        <taxon>Trombiculidae</taxon>
        <taxon>Leptotrombidium</taxon>
    </lineage>
</organism>
<comment type="subcellular location">
    <subcellularLocation>
        <location evidence="1">Mitochondrion outer membrane</location>
        <topology evidence="1">Single-pass membrane protein</topology>
    </subcellularLocation>
</comment>
<evidence type="ECO:0000256" key="6">
    <source>
        <dbReference type="ARBA" id="ARBA00022787"/>
    </source>
</evidence>
<evidence type="ECO:0000313" key="13">
    <source>
        <dbReference type="Proteomes" id="UP000288716"/>
    </source>
</evidence>
<keyword evidence="8" id="KW-1133">Transmembrane helix</keyword>
<keyword evidence="5" id="KW-0812">Transmembrane</keyword>
<evidence type="ECO:0000256" key="1">
    <source>
        <dbReference type="ARBA" id="ARBA00004572"/>
    </source>
</evidence>
<reference evidence="12 13" key="1">
    <citation type="journal article" date="2018" name="Gigascience">
        <title>Genomes of trombidid mites reveal novel predicted allergens and laterally-transferred genes associated with secondary metabolism.</title>
        <authorList>
            <person name="Dong X."/>
            <person name="Chaisiri K."/>
            <person name="Xia D."/>
            <person name="Armstrong S.D."/>
            <person name="Fang Y."/>
            <person name="Donnelly M.J."/>
            <person name="Kadowaki T."/>
            <person name="McGarry J.W."/>
            <person name="Darby A.C."/>
            <person name="Makepeace B.L."/>
        </authorList>
    </citation>
    <scope>NUCLEOTIDE SEQUENCE [LARGE SCALE GENOMIC DNA]</scope>
    <source>
        <strain evidence="12">UoL-UT</strain>
    </source>
</reference>
<dbReference type="VEuPathDB" id="VectorBase:LDEU011839"/>
<dbReference type="GO" id="GO:0005742">
    <property type="term" value="C:mitochondrial outer membrane translocase complex"/>
    <property type="evidence" value="ECO:0007669"/>
    <property type="project" value="InterPro"/>
</dbReference>
<dbReference type="EMBL" id="NCKV01019348">
    <property type="protein sequence ID" value="RWS20202.1"/>
    <property type="molecule type" value="Genomic_DNA"/>
</dbReference>
<keyword evidence="9" id="KW-0496">Mitochondrion</keyword>
<comment type="caution">
    <text evidence="12">The sequence shown here is derived from an EMBL/GenBank/DDBJ whole genome shotgun (WGS) entry which is preliminary data.</text>
</comment>
<keyword evidence="12" id="KW-0675">Receptor</keyword>
<evidence type="ECO:0000256" key="10">
    <source>
        <dbReference type="ARBA" id="ARBA00023136"/>
    </source>
</evidence>
<keyword evidence="6" id="KW-1000">Mitochondrion outer membrane</keyword>
<accession>A0A443RXV7</accession>
<dbReference type="STRING" id="299467.A0A443RXV7"/>
<keyword evidence="7" id="KW-0653">Protein transport</keyword>
<evidence type="ECO:0000313" key="12">
    <source>
        <dbReference type="EMBL" id="RWS20202.1"/>
    </source>
</evidence>
<dbReference type="Proteomes" id="UP000288716">
    <property type="component" value="Unassembled WGS sequence"/>
</dbReference>
<proteinExistence type="inferred from homology"/>
<dbReference type="GO" id="GO:0030150">
    <property type="term" value="P:protein import into mitochondrial matrix"/>
    <property type="evidence" value="ECO:0007669"/>
    <property type="project" value="InterPro"/>
</dbReference>
<evidence type="ECO:0000256" key="4">
    <source>
        <dbReference type="ARBA" id="ARBA00022448"/>
    </source>
</evidence>